<gene>
    <name evidence="1" type="ORF">AVDCRST_MAG66-3867</name>
</gene>
<accession>A0A6J4QGL1</accession>
<dbReference type="EMBL" id="CADCUS010000531">
    <property type="protein sequence ID" value="CAA9439364.1"/>
    <property type="molecule type" value="Genomic_DNA"/>
</dbReference>
<proteinExistence type="predicted"/>
<evidence type="ECO:0000313" key="1">
    <source>
        <dbReference type="EMBL" id="CAA9439364.1"/>
    </source>
</evidence>
<protein>
    <submittedName>
        <fullName evidence="1">Uncharacterized protein</fullName>
    </submittedName>
</protein>
<sequence length="31" mass="3522">WDGCRSRSGSWVRSRRGTARATPWRCAARAT</sequence>
<organism evidence="1">
    <name type="scientific">uncultured Pseudonocardia sp</name>
    <dbReference type="NCBI Taxonomy" id="211455"/>
    <lineage>
        <taxon>Bacteria</taxon>
        <taxon>Bacillati</taxon>
        <taxon>Actinomycetota</taxon>
        <taxon>Actinomycetes</taxon>
        <taxon>Pseudonocardiales</taxon>
        <taxon>Pseudonocardiaceae</taxon>
        <taxon>Pseudonocardia</taxon>
        <taxon>environmental samples</taxon>
    </lineage>
</organism>
<feature type="non-terminal residue" evidence="1">
    <location>
        <position position="1"/>
    </location>
</feature>
<dbReference type="AlphaFoldDB" id="A0A6J4QGL1"/>
<feature type="non-terminal residue" evidence="1">
    <location>
        <position position="31"/>
    </location>
</feature>
<reference evidence="1" key="1">
    <citation type="submission" date="2020-02" db="EMBL/GenBank/DDBJ databases">
        <authorList>
            <person name="Meier V. D."/>
        </authorList>
    </citation>
    <scope>NUCLEOTIDE SEQUENCE</scope>
    <source>
        <strain evidence="1">AVDCRST_MAG66</strain>
    </source>
</reference>
<name>A0A6J4QGL1_9PSEU</name>